<dbReference type="Gene3D" id="3.20.20.70">
    <property type="entry name" value="Aldolase class I"/>
    <property type="match status" value="2"/>
</dbReference>
<organism evidence="2 3">
    <name type="scientific">Roseospirillum parvum</name>
    <dbReference type="NCBI Taxonomy" id="83401"/>
    <lineage>
        <taxon>Bacteria</taxon>
        <taxon>Pseudomonadati</taxon>
        <taxon>Pseudomonadota</taxon>
        <taxon>Alphaproteobacteria</taxon>
        <taxon>Rhodospirillales</taxon>
        <taxon>Rhodospirillaceae</taxon>
        <taxon>Roseospirillum</taxon>
    </lineage>
</organism>
<dbReference type="PANTHER" id="PTHR35882:SF2">
    <property type="entry name" value="PELA"/>
    <property type="match status" value="1"/>
</dbReference>
<dbReference type="RefSeq" id="WP_092617787.1">
    <property type="nucleotide sequence ID" value="NZ_FNCV01000004.1"/>
</dbReference>
<keyword evidence="1" id="KW-0732">Signal</keyword>
<dbReference type="InterPro" id="IPR016062">
    <property type="entry name" value="TM1410-rel"/>
</dbReference>
<reference evidence="3" key="1">
    <citation type="submission" date="2016-10" db="EMBL/GenBank/DDBJ databases">
        <authorList>
            <person name="Varghese N."/>
            <person name="Submissions S."/>
        </authorList>
    </citation>
    <scope>NUCLEOTIDE SEQUENCE [LARGE SCALE GENOMIC DNA]</scope>
    <source>
        <strain evidence="3">930I</strain>
    </source>
</reference>
<evidence type="ECO:0000313" key="3">
    <source>
        <dbReference type="Proteomes" id="UP000217076"/>
    </source>
</evidence>
<dbReference type="AlphaFoldDB" id="A0A1G7ZI66"/>
<dbReference type="STRING" id="83401.SAMN05421742_104113"/>
<protein>
    <submittedName>
        <fullName evidence="2">Extracellular protein</fullName>
    </submittedName>
</protein>
<dbReference type="EMBL" id="FNCV01000004">
    <property type="protein sequence ID" value="SDH08246.1"/>
    <property type="molecule type" value="Genomic_DNA"/>
</dbReference>
<keyword evidence="3" id="KW-1185">Reference proteome</keyword>
<dbReference type="PRINTS" id="PR01545">
    <property type="entry name" value="THEMAYE10DUF"/>
</dbReference>
<proteinExistence type="predicted"/>
<evidence type="ECO:0000256" key="1">
    <source>
        <dbReference type="SAM" id="SignalP"/>
    </source>
</evidence>
<dbReference type="PANTHER" id="PTHR35882">
    <property type="entry name" value="PELA"/>
    <property type="match status" value="1"/>
</dbReference>
<accession>A0A1G7ZI66</accession>
<name>A0A1G7ZI66_9PROT</name>
<feature type="chain" id="PRO_5011775648" evidence="1">
    <location>
        <begin position="31"/>
        <end position="409"/>
    </location>
</feature>
<dbReference type="OrthoDB" id="30037at2"/>
<evidence type="ECO:0000313" key="2">
    <source>
        <dbReference type="EMBL" id="SDH08246.1"/>
    </source>
</evidence>
<dbReference type="InterPro" id="IPR017853">
    <property type="entry name" value="GH"/>
</dbReference>
<dbReference type="Proteomes" id="UP000217076">
    <property type="component" value="Unassembled WGS sequence"/>
</dbReference>
<dbReference type="SUPFAM" id="SSF51445">
    <property type="entry name" value="(Trans)glycosidases"/>
    <property type="match status" value="1"/>
</dbReference>
<gene>
    <name evidence="2" type="ORF">SAMN05421742_104113</name>
</gene>
<sequence>MADPNAPRSLLTAAGLGLAGLLLLAAPAVAQRAQGDRPPEGQVRVDGRVLAEPEDEPLPLDIPRIEIPNYAERLRDMIAVLADYAHNRDPGLLVLTRNGLQLTVQTVREQQLFELKTPPNALPTPDAAPRPGDLHRNYVRRLDGVVIDTLFCDPTNAPPDPEDLKGIITDEEPEVPVSPFRGSLVNQDLELIAEVRGLGMGVMVVEQCPDRETANQALRRAADEKMPIHLLIQPGPLVSFASIPPGDPPFLNSDNVEALAEARNLLVLLDGAAWASPREWALAVAETNYDAVIVDPMWRKSRALGADEVLDMKFKRLGARRLLLAQLDVAIADDSRPYWNKDWGIGNPSWLIGRVPGFPGRYYTDFTHPDWQELVGRYFATLLDLGYDGVVLEGVDAALKRHEIMTPLD</sequence>
<feature type="signal peptide" evidence="1">
    <location>
        <begin position="1"/>
        <end position="30"/>
    </location>
</feature>
<dbReference type="InterPro" id="IPR013785">
    <property type="entry name" value="Aldolase_TIM"/>
</dbReference>